<name>A0A0F3GNV8_9BACT</name>
<evidence type="ECO:0000313" key="2">
    <source>
        <dbReference type="EMBL" id="KJU83625.1"/>
    </source>
</evidence>
<gene>
    <name evidence="2" type="ORF">MBAV_004181</name>
</gene>
<comment type="caution">
    <text evidence="2">The sequence shown here is derived from an EMBL/GenBank/DDBJ whole genome shotgun (WGS) entry which is preliminary data.</text>
</comment>
<evidence type="ECO:0000256" key="1">
    <source>
        <dbReference type="SAM" id="Phobius"/>
    </source>
</evidence>
<feature type="transmembrane region" description="Helical" evidence="1">
    <location>
        <begin position="25"/>
        <end position="44"/>
    </location>
</feature>
<keyword evidence="1" id="KW-1133">Transmembrane helix</keyword>
<accession>A0A0F3GNV8</accession>
<dbReference type="Proteomes" id="UP000033423">
    <property type="component" value="Unassembled WGS sequence"/>
</dbReference>
<dbReference type="AlphaFoldDB" id="A0A0F3GNV8"/>
<reference evidence="2 3" key="1">
    <citation type="submission" date="2015-02" db="EMBL/GenBank/DDBJ databases">
        <title>Single-cell genomics of uncultivated deep-branching MTB reveals a conserved set of magnetosome genes.</title>
        <authorList>
            <person name="Kolinko S."/>
            <person name="Richter M."/>
            <person name="Glockner F.O."/>
            <person name="Brachmann A."/>
            <person name="Schuler D."/>
        </authorList>
    </citation>
    <scope>NUCLEOTIDE SEQUENCE [LARGE SCALE GENOMIC DNA]</scope>
    <source>
        <strain evidence="2">TM-1</strain>
    </source>
</reference>
<keyword evidence="1" id="KW-0812">Transmembrane</keyword>
<proteinExistence type="predicted"/>
<organism evidence="2 3">
    <name type="scientific">Candidatus Magnetobacterium bavaricum</name>
    <dbReference type="NCBI Taxonomy" id="29290"/>
    <lineage>
        <taxon>Bacteria</taxon>
        <taxon>Pseudomonadati</taxon>
        <taxon>Nitrospirota</taxon>
        <taxon>Thermodesulfovibrionia</taxon>
        <taxon>Thermodesulfovibrionales</taxon>
        <taxon>Candidatus Magnetobacteriaceae</taxon>
        <taxon>Candidatus Magnetobacterium</taxon>
    </lineage>
</organism>
<keyword evidence="3" id="KW-1185">Reference proteome</keyword>
<sequence>NDMINVPSTIRIAFRALRVNKMRSALTMIGIVIGGRMSAGGAIINVDDMKGGL</sequence>
<feature type="non-terminal residue" evidence="2">
    <location>
        <position position="1"/>
    </location>
</feature>
<evidence type="ECO:0000313" key="3">
    <source>
        <dbReference type="Proteomes" id="UP000033423"/>
    </source>
</evidence>
<protein>
    <submittedName>
        <fullName evidence="2">Uncharacterized protein</fullName>
    </submittedName>
</protein>
<keyword evidence="1" id="KW-0472">Membrane</keyword>
<dbReference type="EMBL" id="LACI01001810">
    <property type="protein sequence ID" value="KJU83625.1"/>
    <property type="molecule type" value="Genomic_DNA"/>
</dbReference>